<accession>A0A5C3E203</accession>
<dbReference type="PROSITE" id="PS00671">
    <property type="entry name" value="D_2_HYDROXYACID_DH_3"/>
    <property type="match status" value="1"/>
</dbReference>
<evidence type="ECO:0000313" key="6">
    <source>
        <dbReference type="Proteomes" id="UP000324022"/>
    </source>
</evidence>
<dbReference type="Gene3D" id="3.40.50.720">
    <property type="entry name" value="NAD(P)-binding Rossmann-like Domain"/>
    <property type="match status" value="2"/>
</dbReference>
<dbReference type="GO" id="GO:0030267">
    <property type="term" value="F:glyoxylate reductase (NADPH) activity"/>
    <property type="evidence" value="ECO:0007669"/>
    <property type="project" value="TreeGrafter"/>
</dbReference>
<evidence type="ECO:0000256" key="2">
    <source>
        <dbReference type="RuleBase" id="RU003719"/>
    </source>
</evidence>
<proteinExistence type="inferred from homology"/>
<dbReference type="SUPFAM" id="SSF52283">
    <property type="entry name" value="Formate/glycerate dehydrogenase catalytic domain-like"/>
    <property type="match status" value="1"/>
</dbReference>
<keyword evidence="1 2" id="KW-0560">Oxidoreductase</keyword>
<evidence type="ECO:0000259" key="4">
    <source>
        <dbReference type="Pfam" id="PF02826"/>
    </source>
</evidence>
<evidence type="ECO:0000259" key="3">
    <source>
        <dbReference type="Pfam" id="PF00389"/>
    </source>
</evidence>
<dbReference type="PANTHER" id="PTHR10996">
    <property type="entry name" value="2-HYDROXYACID DEHYDROGENASE-RELATED"/>
    <property type="match status" value="1"/>
</dbReference>
<dbReference type="InterPro" id="IPR029753">
    <property type="entry name" value="D-isomer_DH_CS"/>
</dbReference>
<evidence type="ECO:0000256" key="1">
    <source>
        <dbReference type="ARBA" id="ARBA00023002"/>
    </source>
</evidence>
<dbReference type="PANTHER" id="PTHR10996:SF277">
    <property type="entry name" value="GLYOXYLATE REDUCTASE_HYDROXYPYRUVATE REDUCTASE"/>
    <property type="match status" value="1"/>
</dbReference>
<dbReference type="SUPFAM" id="SSF51735">
    <property type="entry name" value="NAD(P)-binding Rossmann-fold domains"/>
    <property type="match status" value="1"/>
</dbReference>
<dbReference type="EMBL" id="OOIN01000007">
    <property type="protein sequence ID" value="SPO24255.1"/>
    <property type="molecule type" value="Genomic_DNA"/>
</dbReference>
<dbReference type="Proteomes" id="UP000324022">
    <property type="component" value="Unassembled WGS sequence"/>
</dbReference>
<sequence>MDDSAAPVTSVKIPKIVTIFERLPSQILDRLSAEGRINLVTPPPGLTFAELNTWLLNELDGASAAIVWPVAVSFGQDHLAAANPSQHGVFRVVSTYSVGTEAIDKPACRAAGVKVGYTPYIGDDSIAEYTIAMLLHFCRRIESLKGTVMEGRFPQAMREVLLDPTLDCGFSPMGKTICFYGFGRIAQKTVEKLLPFGVAKILYTTSKAHPFDSTNFPRLHALREAFYPQIPISNEPSLPALASEADILIILCPGNATTNSTINSSIFSQMKPSSILINVARGTVVVNDDLERALRSNQIAAALLDVVQGEPHLDKNHPLMAQDLKQKVMILPHAASTVVETRNLMADVAARNVLTCLGFEDDVLGDDRERLVRERAWTHFAE</sequence>
<dbReference type="Pfam" id="PF02826">
    <property type="entry name" value="2-Hacid_dh_C"/>
    <property type="match status" value="1"/>
</dbReference>
<dbReference type="InterPro" id="IPR006139">
    <property type="entry name" value="D-isomer_2_OHA_DH_cat_dom"/>
</dbReference>
<dbReference type="InterPro" id="IPR050223">
    <property type="entry name" value="D-isomer_2-hydroxyacid_DH"/>
</dbReference>
<name>A0A5C3E203_9BASI</name>
<feature type="domain" description="D-isomer specific 2-hydroxyacid dehydrogenase catalytic" evidence="3">
    <location>
        <begin position="19"/>
        <end position="356"/>
    </location>
</feature>
<dbReference type="GO" id="GO:0005829">
    <property type="term" value="C:cytosol"/>
    <property type="evidence" value="ECO:0007669"/>
    <property type="project" value="TreeGrafter"/>
</dbReference>
<protein>
    <submittedName>
        <fullName evidence="5">Related to glyoxylate/hydroxypyruvate reductase</fullName>
    </submittedName>
</protein>
<evidence type="ECO:0000313" key="5">
    <source>
        <dbReference type="EMBL" id="SPO24255.1"/>
    </source>
</evidence>
<dbReference type="Pfam" id="PF00389">
    <property type="entry name" value="2-Hacid_dh"/>
    <property type="match status" value="1"/>
</dbReference>
<comment type="similarity">
    <text evidence="2">Belongs to the D-isomer specific 2-hydroxyacid dehydrogenase family.</text>
</comment>
<reference evidence="5 6" key="1">
    <citation type="submission" date="2018-03" db="EMBL/GenBank/DDBJ databases">
        <authorList>
            <person name="Guldener U."/>
        </authorList>
    </citation>
    <scope>NUCLEOTIDE SEQUENCE [LARGE SCALE GENOMIC DNA]</scope>
    <source>
        <strain evidence="5 6">NBRC100155</strain>
    </source>
</reference>
<dbReference type="AlphaFoldDB" id="A0A5C3E203"/>
<dbReference type="InterPro" id="IPR036291">
    <property type="entry name" value="NAD(P)-bd_dom_sf"/>
</dbReference>
<feature type="domain" description="D-isomer specific 2-hydroxyacid dehydrogenase NAD-binding" evidence="4">
    <location>
        <begin position="131"/>
        <end position="335"/>
    </location>
</feature>
<dbReference type="GO" id="GO:0051287">
    <property type="term" value="F:NAD binding"/>
    <property type="evidence" value="ECO:0007669"/>
    <property type="project" value="InterPro"/>
</dbReference>
<keyword evidence="6" id="KW-1185">Reference proteome</keyword>
<dbReference type="GO" id="GO:0016618">
    <property type="term" value="F:hydroxypyruvate reductase [NAD(P)H] activity"/>
    <property type="evidence" value="ECO:0007669"/>
    <property type="project" value="TreeGrafter"/>
</dbReference>
<dbReference type="OrthoDB" id="9991913at2759"/>
<organism evidence="5 6">
    <name type="scientific">Ustilago trichophora</name>
    <dbReference type="NCBI Taxonomy" id="86804"/>
    <lineage>
        <taxon>Eukaryota</taxon>
        <taxon>Fungi</taxon>
        <taxon>Dikarya</taxon>
        <taxon>Basidiomycota</taxon>
        <taxon>Ustilaginomycotina</taxon>
        <taxon>Ustilaginomycetes</taxon>
        <taxon>Ustilaginales</taxon>
        <taxon>Ustilaginaceae</taxon>
        <taxon>Ustilago</taxon>
    </lineage>
</organism>
<keyword evidence="5" id="KW-0670">Pyruvate</keyword>
<dbReference type="InterPro" id="IPR006140">
    <property type="entry name" value="D-isomer_DH_NAD-bd"/>
</dbReference>
<gene>
    <name evidence="5" type="ORF">UTRI_03523</name>
</gene>